<keyword evidence="2" id="KW-1185">Reference proteome</keyword>
<evidence type="ECO:0000313" key="2">
    <source>
        <dbReference type="Proteomes" id="UP001430700"/>
    </source>
</evidence>
<sequence>MQLCSSTANDCVNGIGFNKVVFLKGEKLKIQNHSKQGGYSFSIDRETFNERFVLSDIEETLASNSFSEENPDVFISVEDRIIKVISTQDIITQITVFDILGKPLYRKENIENLEFQLPKFNSYHQVLIVKIKFGDGKIMTRKILL</sequence>
<gene>
    <name evidence="1" type="ORF">LNQ34_07340</name>
</gene>
<reference evidence="1" key="1">
    <citation type="submission" date="2021-11" db="EMBL/GenBank/DDBJ databases">
        <title>Description of novel Flavobacterium species.</title>
        <authorList>
            <person name="Saticioglu I.B."/>
            <person name="Ay H."/>
            <person name="Altun S."/>
            <person name="Duman M."/>
        </authorList>
    </citation>
    <scope>NUCLEOTIDE SEQUENCE</scope>
    <source>
        <strain evidence="1">F-126</strain>
    </source>
</reference>
<evidence type="ECO:0000313" key="1">
    <source>
        <dbReference type="EMBL" id="MCC9017580.1"/>
    </source>
</evidence>
<comment type="caution">
    <text evidence="1">The sequence shown here is derived from an EMBL/GenBank/DDBJ whole genome shotgun (WGS) entry which is preliminary data.</text>
</comment>
<name>A0ABS8LYB0_9FLAO</name>
<dbReference type="EMBL" id="JAJJMN010000001">
    <property type="protein sequence ID" value="MCC9017580.1"/>
    <property type="molecule type" value="Genomic_DNA"/>
</dbReference>
<dbReference type="RefSeq" id="WP_229999082.1">
    <property type="nucleotide sequence ID" value="NZ_JAJJMN010000001.1"/>
</dbReference>
<protein>
    <submittedName>
        <fullName evidence="1">T9SS sorting signal type C domain-containing protein</fullName>
    </submittedName>
</protein>
<dbReference type="Proteomes" id="UP001430700">
    <property type="component" value="Unassembled WGS sequence"/>
</dbReference>
<proteinExistence type="predicted"/>
<organism evidence="1 2">
    <name type="scientific">Flavobacterium lipolyticum</name>
    <dbReference type="NCBI Taxonomy" id="2893754"/>
    <lineage>
        <taxon>Bacteria</taxon>
        <taxon>Pseudomonadati</taxon>
        <taxon>Bacteroidota</taxon>
        <taxon>Flavobacteriia</taxon>
        <taxon>Flavobacteriales</taxon>
        <taxon>Flavobacteriaceae</taxon>
        <taxon>Flavobacterium</taxon>
    </lineage>
</organism>
<accession>A0ABS8LYB0</accession>
<dbReference type="NCBIfam" id="NF033708">
    <property type="entry name" value="T9SS_Cterm_ChiA"/>
    <property type="match status" value="1"/>
</dbReference>